<keyword evidence="6 10" id="KW-0472">Membrane</keyword>
<gene>
    <name evidence="12" type="ORF">SSS_8510</name>
</gene>
<dbReference type="GO" id="GO:0005886">
    <property type="term" value="C:plasma membrane"/>
    <property type="evidence" value="ECO:0007669"/>
    <property type="project" value="TreeGrafter"/>
</dbReference>
<feature type="transmembrane region" description="Helical" evidence="10">
    <location>
        <begin position="205"/>
        <end position="229"/>
    </location>
</feature>
<feature type="compositionally biased region" description="Basic residues" evidence="9">
    <location>
        <begin position="737"/>
        <end position="747"/>
    </location>
</feature>
<dbReference type="InterPro" id="IPR017452">
    <property type="entry name" value="GPCR_Rhodpsn_7TM"/>
</dbReference>
<dbReference type="Gene3D" id="1.20.1070.10">
    <property type="entry name" value="Rhodopsin 7-helix transmembrane proteins"/>
    <property type="match status" value="2"/>
</dbReference>
<reference evidence="13" key="3">
    <citation type="submission" date="2022-06" db="UniProtKB">
        <authorList>
            <consortium name="EnsemblMetazoa"/>
        </authorList>
    </citation>
    <scope>IDENTIFICATION</scope>
</reference>
<dbReference type="SUPFAM" id="SSF81321">
    <property type="entry name" value="Family A G protein-coupled receptor-like"/>
    <property type="match status" value="1"/>
</dbReference>
<evidence type="ECO:0000259" key="11">
    <source>
        <dbReference type="PROSITE" id="PS50262"/>
    </source>
</evidence>
<keyword evidence="5" id="KW-0297">G-protein coupled receptor</keyword>
<evidence type="ECO:0000256" key="2">
    <source>
        <dbReference type="ARBA" id="ARBA00010663"/>
    </source>
</evidence>
<feature type="transmembrane region" description="Helical" evidence="10">
    <location>
        <begin position="516"/>
        <end position="544"/>
    </location>
</feature>
<feature type="region of interest" description="Disordered" evidence="9">
    <location>
        <begin position="313"/>
        <end position="336"/>
    </location>
</feature>
<feature type="transmembrane region" description="Helical" evidence="10">
    <location>
        <begin position="76"/>
        <end position="96"/>
    </location>
</feature>
<feature type="compositionally biased region" description="Polar residues" evidence="9">
    <location>
        <begin position="275"/>
        <end position="286"/>
    </location>
</feature>
<dbReference type="Proteomes" id="UP000070412">
    <property type="component" value="Unassembled WGS sequence"/>
</dbReference>
<dbReference type="PANTHER" id="PTHR45695">
    <property type="entry name" value="LEUCOKININ RECEPTOR-RELATED"/>
    <property type="match status" value="1"/>
</dbReference>
<feature type="region of interest" description="Disordered" evidence="9">
    <location>
        <begin position="734"/>
        <end position="755"/>
    </location>
</feature>
<name>A0A834R822_SARSC</name>
<evidence type="ECO:0000256" key="7">
    <source>
        <dbReference type="ARBA" id="ARBA00023170"/>
    </source>
</evidence>
<keyword evidence="7 12" id="KW-0675">Receptor</keyword>
<feature type="compositionally biased region" description="Polar residues" evidence="9">
    <location>
        <begin position="791"/>
        <end position="800"/>
    </location>
</feature>
<dbReference type="InterPro" id="IPR000276">
    <property type="entry name" value="GPCR_Rhodpsn"/>
</dbReference>
<keyword evidence="4 10" id="KW-1133">Transmembrane helix</keyword>
<feature type="compositionally biased region" description="Polar residues" evidence="9">
    <location>
        <begin position="832"/>
        <end position="844"/>
    </location>
</feature>
<proteinExistence type="inferred from homology"/>
<evidence type="ECO:0000313" key="12">
    <source>
        <dbReference type="EMBL" id="KAF7492729.1"/>
    </source>
</evidence>
<evidence type="ECO:0000256" key="5">
    <source>
        <dbReference type="ARBA" id="ARBA00023040"/>
    </source>
</evidence>
<feature type="transmembrane region" description="Helical" evidence="10">
    <location>
        <begin position="40"/>
        <end position="64"/>
    </location>
</feature>
<evidence type="ECO:0000256" key="10">
    <source>
        <dbReference type="SAM" id="Phobius"/>
    </source>
</evidence>
<evidence type="ECO:0000256" key="3">
    <source>
        <dbReference type="ARBA" id="ARBA00022692"/>
    </source>
</evidence>
<comment type="subcellular location">
    <subcellularLocation>
        <location evidence="1">Membrane</location>
        <topology evidence="1">Multi-pass membrane protein</topology>
    </subcellularLocation>
</comment>
<feature type="compositionally biased region" description="Low complexity" evidence="9">
    <location>
        <begin position="318"/>
        <end position="336"/>
    </location>
</feature>
<reference evidence="12" key="2">
    <citation type="submission" date="2020-01" db="EMBL/GenBank/DDBJ databases">
        <authorList>
            <person name="Korhonen P.K.K."/>
            <person name="Guangxu M.G."/>
            <person name="Wang T.W."/>
            <person name="Stroehlein A.J.S."/>
            <person name="Young N.D."/>
            <person name="Ang C.-S.A."/>
            <person name="Fernando D.W.F."/>
            <person name="Lu H.L."/>
            <person name="Taylor S.T."/>
            <person name="Ehtesham M.E.M."/>
            <person name="Najaraj S.H.N."/>
            <person name="Harsha G.H.G."/>
            <person name="Madugundu A.M."/>
            <person name="Renuse S.R."/>
            <person name="Holt D.H."/>
            <person name="Pandey A.P."/>
            <person name="Papenfuss A.P."/>
            <person name="Gasser R.B.G."/>
            <person name="Fischer K.F."/>
        </authorList>
    </citation>
    <scope>NUCLEOTIDE SEQUENCE</scope>
    <source>
        <strain evidence="12">SSS_KF_BRIS2020</strain>
    </source>
</reference>
<dbReference type="AlphaFoldDB" id="A0A834R822"/>
<protein>
    <submittedName>
        <fullName evidence="12">Cholecystokinin receptor</fullName>
    </submittedName>
</protein>
<sequence>MMADPSWLDTNNITSVRLKTSTGTVEIQQLEAFGMFGQTFLVTLYSLTTFFALAGNTLVILVEIYGRRSARNLQKFLINLAISDLLLGVLVAPFVYTDIMLGRWIFYPLLCPVTQFVQMMSVFVTTYTLTFIGIERYFATLHPLSSANTWLRSHGNLVLQLGWLFGSTLASFSIQNTKVVAFKYANQTFYDCANWVNVAEQDMQVYVTLSFVLTFVLPIIFLTISYGAIGRRLMRTQKYWCSYKQTVPFSQNSATKIPSNNQQEQLQESEHNQSGQQKSTINSHSMNDSINNFGPFNYRSIGSINNCQTLIQSKPRKPSSSLSLSSSSSQSASTASKTATYLPSSIVASKSVESCPITYNDSHCYKHNHHHPEENRNQRENFLKEKSFTKLRINRSFYLGRLHRNKSVSNKNPTILFRNYNPKTILAKSIESRSEIKISSANNSINNNTVNLASNDGSFNSIGLSGGVVLGEGGGGSGIGTSRFNRFHSRSKNNHPYTIILKFDKRNTEFLNKMRVFRLLVAVLVLFIICWLPIKIFMLILAFWPSIVYLDSITSYYIYYISFFLCHWLSMANSFANPILYCFLSKSFRADLLDLFIFISAKLNICIKSCDSFNENHRPKSSFKSANHHDNLHLRYQRNHSKNFHQSNRSMTELSFRLDSTKKIYNLEQLKKQRRESNKNAHLAPQQPQLYSTNKTFDEISKTIKIKPGSITNDSIEENHFTEMIKSMMNEIETESKHHHSHHHHHHSEQSKTKFLPERKINYTHYDQHQHNHNLQIVSQSKKPLELKSIKSNNVLQPNESRATTSSASSLRNKQSLLTNEIDQNDHERRSMSSIGNQNPLEDK</sequence>
<reference evidence="14" key="1">
    <citation type="journal article" date="2020" name="PLoS Negl. Trop. Dis.">
        <title>High-quality nuclear genome for Sarcoptes scabiei-A critical resource for a neglected parasite.</title>
        <authorList>
            <person name="Korhonen P.K."/>
            <person name="Gasser R.B."/>
            <person name="Ma G."/>
            <person name="Wang T."/>
            <person name="Stroehlein A.J."/>
            <person name="Young N.D."/>
            <person name="Ang C.S."/>
            <person name="Fernando D.D."/>
            <person name="Lu H.C."/>
            <person name="Taylor S."/>
            <person name="Reynolds S.L."/>
            <person name="Mofiz E."/>
            <person name="Najaraj S.H."/>
            <person name="Gowda H."/>
            <person name="Madugundu A."/>
            <person name="Renuse S."/>
            <person name="Holt D."/>
            <person name="Pandey A."/>
            <person name="Papenfuss A.T."/>
            <person name="Fischer K."/>
        </authorList>
    </citation>
    <scope>NUCLEOTIDE SEQUENCE [LARGE SCALE GENOMIC DNA]</scope>
</reference>
<dbReference type="Pfam" id="PF00001">
    <property type="entry name" value="7tm_1"/>
    <property type="match status" value="1"/>
</dbReference>
<organism evidence="12">
    <name type="scientific">Sarcoptes scabiei</name>
    <name type="common">Itch mite</name>
    <name type="synonym">Acarus scabiei</name>
    <dbReference type="NCBI Taxonomy" id="52283"/>
    <lineage>
        <taxon>Eukaryota</taxon>
        <taxon>Metazoa</taxon>
        <taxon>Ecdysozoa</taxon>
        <taxon>Arthropoda</taxon>
        <taxon>Chelicerata</taxon>
        <taxon>Arachnida</taxon>
        <taxon>Acari</taxon>
        <taxon>Acariformes</taxon>
        <taxon>Sarcoptiformes</taxon>
        <taxon>Astigmata</taxon>
        <taxon>Psoroptidia</taxon>
        <taxon>Sarcoptoidea</taxon>
        <taxon>Sarcoptidae</taxon>
        <taxon>Sarcoptinae</taxon>
        <taxon>Sarcoptes</taxon>
    </lineage>
</organism>
<feature type="transmembrane region" description="Helical" evidence="10">
    <location>
        <begin position="556"/>
        <end position="584"/>
    </location>
</feature>
<evidence type="ECO:0000256" key="6">
    <source>
        <dbReference type="ARBA" id="ARBA00023136"/>
    </source>
</evidence>
<evidence type="ECO:0000256" key="4">
    <source>
        <dbReference type="ARBA" id="ARBA00022989"/>
    </source>
</evidence>
<dbReference type="EnsemblMetazoa" id="SSS_8510s_mrna">
    <property type="protein sequence ID" value="KAF7492729.1"/>
    <property type="gene ID" value="SSS_8510"/>
</dbReference>
<keyword evidence="8" id="KW-0807">Transducer</keyword>
<dbReference type="PANTHER" id="PTHR45695:SF9">
    <property type="entry name" value="LEUCOKININ RECEPTOR"/>
    <property type="match status" value="1"/>
</dbReference>
<feature type="compositionally biased region" description="Polar residues" evidence="9">
    <location>
        <begin position="813"/>
        <end position="822"/>
    </location>
</feature>
<dbReference type="GO" id="GO:0004930">
    <property type="term" value="F:G protein-coupled receptor activity"/>
    <property type="evidence" value="ECO:0007669"/>
    <property type="project" value="UniProtKB-KW"/>
</dbReference>
<feature type="region of interest" description="Disordered" evidence="9">
    <location>
        <begin position="673"/>
        <end position="694"/>
    </location>
</feature>
<dbReference type="PROSITE" id="PS50262">
    <property type="entry name" value="G_PROTEIN_RECEP_F1_2"/>
    <property type="match status" value="1"/>
</dbReference>
<accession>A0A834R822</accession>
<comment type="similarity">
    <text evidence="2">Belongs to the G-protein coupled receptor 1 family.</text>
</comment>
<dbReference type="EMBL" id="WVUK01000056">
    <property type="protein sequence ID" value="KAF7492729.1"/>
    <property type="molecule type" value="Genomic_DNA"/>
</dbReference>
<feature type="transmembrane region" description="Helical" evidence="10">
    <location>
        <begin position="155"/>
        <end position="174"/>
    </location>
</feature>
<feature type="compositionally biased region" description="Low complexity" evidence="9">
    <location>
        <begin position="801"/>
        <end position="812"/>
    </location>
</feature>
<feature type="domain" description="G-protein coupled receptors family 1 profile" evidence="11">
    <location>
        <begin position="55"/>
        <end position="581"/>
    </location>
</feature>
<dbReference type="CDD" id="cd00637">
    <property type="entry name" value="7tm_classA_rhodopsin-like"/>
    <property type="match status" value="1"/>
</dbReference>
<keyword evidence="14" id="KW-1185">Reference proteome</keyword>
<evidence type="ECO:0000313" key="13">
    <source>
        <dbReference type="EnsemblMetazoa" id="KAF7492729.1"/>
    </source>
</evidence>
<keyword evidence="3 10" id="KW-0812">Transmembrane</keyword>
<dbReference type="OrthoDB" id="10037617at2759"/>
<evidence type="ECO:0000256" key="1">
    <source>
        <dbReference type="ARBA" id="ARBA00004141"/>
    </source>
</evidence>
<evidence type="ECO:0000313" key="14">
    <source>
        <dbReference type="Proteomes" id="UP000070412"/>
    </source>
</evidence>
<feature type="region of interest" description="Disordered" evidence="9">
    <location>
        <begin position="252"/>
        <end position="286"/>
    </location>
</feature>
<evidence type="ECO:0000256" key="8">
    <source>
        <dbReference type="ARBA" id="ARBA00023224"/>
    </source>
</evidence>
<dbReference type="PRINTS" id="PR00237">
    <property type="entry name" value="GPCRRHODOPSN"/>
</dbReference>
<feature type="transmembrane region" description="Helical" evidence="10">
    <location>
        <begin position="116"/>
        <end position="134"/>
    </location>
</feature>
<evidence type="ECO:0000256" key="9">
    <source>
        <dbReference type="SAM" id="MobiDB-lite"/>
    </source>
</evidence>
<feature type="region of interest" description="Disordered" evidence="9">
    <location>
        <begin position="791"/>
        <end position="844"/>
    </location>
</feature>